<comment type="cofactor">
    <cofactor evidence="2 10">
        <name>Mg(2+)</name>
        <dbReference type="ChEBI" id="CHEBI:18420"/>
    </cofactor>
</comment>
<evidence type="ECO:0000256" key="7">
    <source>
        <dbReference type="ARBA" id="ARBA00022801"/>
    </source>
</evidence>
<evidence type="ECO:0000256" key="1">
    <source>
        <dbReference type="ARBA" id="ARBA00000830"/>
    </source>
</evidence>
<dbReference type="InterPro" id="IPR036412">
    <property type="entry name" value="HAD-like_sf"/>
</dbReference>
<accession>A0A916TFV5</accession>
<dbReference type="SUPFAM" id="SSF56784">
    <property type="entry name" value="HAD-like"/>
    <property type="match status" value="1"/>
</dbReference>
<feature type="binding site" evidence="10">
    <location>
        <position position="169"/>
    </location>
    <ligand>
        <name>Mg(2+)</name>
        <dbReference type="ChEBI" id="CHEBI:18420"/>
    </ligand>
</feature>
<evidence type="ECO:0000256" key="6">
    <source>
        <dbReference type="ARBA" id="ARBA00022723"/>
    </source>
</evidence>
<dbReference type="SFLD" id="SFLDG01129">
    <property type="entry name" value="C1.5:_HAD__Beta-PGM__Phosphata"/>
    <property type="match status" value="1"/>
</dbReference>
<keyword evidence="12" id="KW-1185">Reference proteome</keyword>
<dbReference type="EMBL" id="BMFA01000003">
    <property type="protein sequence ID" value="GGB42473.1"/>
    <property type="molecule type" value="Genomic_DNA"/>
</dbReference>
<dbReference type="InterPro" id="IPR041492">
    <property type="entry name" value="HAD_2"/>
</dbReference>
<dbReference type="Gene3D" id="3.40.50.1000">
    <property type="entry name" value="HAD superfamily/HAD-like"/>
    <property type="match status" value="1"/>
</dbReference>
<keyword evidence="8 10" id="KW-0460">Magnesium</keyword>
<comment type="caution">
    <text evidence="11">The sequence shown here is derived from an EMBL/GenBank/DDBJ whole genome shotgun (WGS) entry which is preliminary data.</text>
</comment>
<dbReference type="GO" id="GO:0008967">
    <property type="term" value="F:phosphoglycolate phosphatase activity"/>
    <property type="evidence" value="ECO:0007669"/>
    <property type="project" value="UniProtKB-UniRule"/>
</dbReference>
<evidence type="ECO:0000256" key="8">
    <source>
        <dbReference type="ARBA" id="ARBA00022842"/>
    </source>
</evidence>
<dbReference type="SFLD" id="SFLDG01135">
    <property type="entry name" value="C1.5.6:_HAD__Beta-PGM__Phospha"/>
    <property type="match status" value="1"/>
</dbReference>
<reference evidence="11" key="1">
    <citation type="journal article" date="2014" name="Int. J. Syst. Evol. Microbiol.">
        <title>Complete genome sequence of Corynebacterium casei LMG S-19264T (=DSM 44701T), isolated from a smear-ripened cheese.</title>
        <authorList>
            <consortium name="US DOE Joint Genome Institute (JGI-PGF)"/>
            <person name="Walter F."/>
            <person name="Albersmeier A."/>
            <person name="Kalinowski J."/>
            <person name="Ruckert C."/>
        </authorList>
    </citation>
    <scope>NUCLEOTIDE SEQUENCE</scope>
    <source>
        <strain evidence="11">CGMCC 1.12426</strain>
    </source>
</reference>
<comment type="catalytic activity">
    <reaction evidence="1 10">
        <text>2-phosphoglycolate + H2O = glycolate + phosphate</text>
        <dbReference type="Rhea" id="RHEA:14369"/>
        <dbReference type="ChEBI" id="CHEBI:15377"/>
        <dbReference type="ChEBI" id="CHEBI:29805"/>
        <dbReference type="ChEBI" id="CHEBI:43474"/>
        <dbReference type="ChEBI" id="CHEBI:58033"/>
        <dbReference type="EC" id="3.1.3.18"/>
    </reaction>
</comment>
<keyword evidence="9 10" id="KW-0119">Carbohydrate metabolism</keyword>
<evidence type="ECO:0000256" key="9">
    <source>
        <dbReference type="ARBA" id="ARBA00023277"/>
    </source>
</evidence>
<feature type="binding site" evidence="10">
    <location>
        <position position="7"/>
    </location>
    <ligand>
        <name>Mg(2+)</name>
        <dbReference type="ChEBI" id="CHEBI:18420"/>
    </ligand>
</feature>
<dbReference type="InterPro" id="IPR006439">
    <property type="entry name" value="HAD-SF_hydro_IA"/>
</dbReference>
<proteinExistence type="inferred from homology"/>
<dbReference type="HAMAP" id="MF_00495">
    <property type="entry name" value="GPH_hydrolase_bact"/>
    <property type="match status" value="1"/>
</dbReference>
<dbReference type="SFLD" id="SFLDS00003">
    <property type="entry name" value="Haloacid_Dehalogenase"/>
    <property type="match status" value="1"/>
</dbReference>
<sequence length="221" mass="23343">MSVAVFDLDGTLVASLEDLVASLNAVLESEGCVPVEPSSMRGHVGFGARVLIQKGLEANGRPWTAPDIEARLPRFLDHYERTFTTHTRPFEGALAALDRLRSNGWRLAICTNKSTRLTLPLLEELDLRDLFDAVVAGDTFENAKPHGEPVLGAIQLAGGTVQGSVMIGDTRTDIDAARAAGIPAIAVTFGYSPVPVAELGADGVIGHFDQLDAALSGLSSP</sequence>
<comment type="similarity">
    <text evidence="4 10">Belongs to the HAD-like hydrolase superfamily. CbbY/CbbZ/Gph/YieH family.</text>
</comment>
<keyword evidence="7 10" id="KW-0378">Hydrolase</keyword>
<dbReference type="InterPro" id="IPR037512">
    <property type="entry name" value="PGPase_prok"/>
</dbReference>
<dbReference type="Gene3D" id="1.10.150.240">
    <property type="entry name" value="Putative phosphatase, domain 2"/>
    <property type="match status" value="1"/>
</dbReference>
<comment type="function">
    <text evidence="10">Specifically catalyzes the dephosphorylation of 2-phosphoglycolate. Is involved in the dissimilation of the intracellular 2-phosphoglycolate formed during the DNA repair of 3'-phosphoglycolate ends, a major class of DNA lesions induced by oxidative stress.</text>
</comment>
<dbReference type="RefSeq" id="WP_150495341.1">
    <property type="nucleotide sequence ID" value="NZ_BMFA01000003.1"/>
</dbReference>
<evidence type="ECO:0000256" key="2">
    <source>
        <dbReference type="ARBA" id="ARBA00001946"/>
    </source>
</evidence>
<evidence type="ECO:0000313" key="11">
    <source>
        <dbReference type="EMBL" id="GGB42473.1"/>
    </source>
</evidence>
<dbReference type="Pfam" id="PF13419">
    <property type="entry name" value="HAD_2"/>
    <property type="match status" value="1"/>
</dbReference>
<organism evidence="11 12">
    <name type="scientific">Roseibium aquae</name>
    <dbReference type="NCBI Taxonomy" id="1323746"/>
    <lineage>
        <taxon>Bacteria</taxon>
        <taxon>Pseudomonadati</taxon>
        <taxon>Pseudomonadota</taxon>
        <taxon>Alphaproteobacteria</taxon>
        <taxon>Hyphomicrobiales</taxon>
        <taxon>Stappiaceae</taxon>
        <taxon>Roseibium</taxon>
    </lineage>
</organism>
<dbReference type="OrthoDB" id="9793014at2"/>
<feature type="binding site" evidence="10">
    <location>
        <position position="9"/>
    </location>
    <ligand>
        <name>Mg(2+)</name>
        <dbReference type="ChEBI" id="CHEBI:18420"/>
    </ligand>
</feature>
<dbReference type="EC" id="3.1.3.18" evidence="5 10"/>
<dbReference type="PRINTS" id="PR00413">
    <property type="entry name" value="HADHALOGNASE"/>
</dbReference>
<evidence type="ECO:0000256" key="5">
    <source>
        <dbReference type="ARBA" id="ARBA00013078"/>
    </source>
</evidence>
<dbReference type="InterPro" id="IPR050155">
    <property type="entry name" value="HAD-like_hydrolase_sf"/>
</dbReference>
<evidence type="ECO:0000256" key="3">
    <source>
        <dbReference type="ARBA" id="ARBA00004818"/>
    </source>
</evidence>
<comment type="pathway">
    <text evidence="3 10">Organic acid metabolism; glycolate biosynthesis; glycolate from 2-phosphoglycolate: step 1/1.</text>
</comment>
<evidence type="ECO:0000256" key="4">
    <source>
        <dbReference type="ARBA" id="ARBA00006171"/>
    </source>
</evidence>
<feature type="active site" description="Nucleophile" evidence="10">
    <location>
        <position position="7"/>
    </location>
</feature>
<reference evidence="11" key="2">
    <citation type="submission" date="2020-09" db="EMBL/GenBank/DDBJ databases">
        <authorList>
            <person name="Sun Q."/>
            <person name="Zhou Y."/>
        </authorList>
    </citation>
    <scope>NUCLEOTIDE SEQUENCE</scope>
    <source>
        <strain evidence="11">CGMCC 1.12426</strain>
    </source>
</reference>
<dbReference type="GO" id="GO:0006281">
    <property type="term" value="P:DNA repair"/>
    <property type="evidence" value="ECO:0007669"/>
    <property type="project" value="TreeGrafter"/>
</dbReference>
<dbReference type="Proteomes" id="UP000605148">
    <property type="component" value="Unassembled WGS sequence"/>
</dbReference>
<dbReference type="InterPro" id="IPR023214">
    <property type="entry name" value="HAD_sf"/>
</dbReference>
<dbReference type="AlphaFoldDB" id="A0A916TFV5"/>
<dbReference type="InterPro" id="IPR023198">
    <property type="entry name" value="PGP-like_dom2"/>
</dbReference>
<protein>
    <recommendedName>
        <fullName evidence="5 10">Phosphoglycolate phosphatase</fullName>
        <shortName evidence="10">PGP</shortName>
        <shortName evidence="10">PGPase</shortName>
        <ecNumber evidence="5 10">3.1.3.18</ecNumber>
    </recommendedName>
</protein>
<evidence type="ECO:0000256" key="10">
    <source>
        <dbReference type="HAMAP-Rule" id="MF_00495"/>
    </source>
</evidence>
<name>A0A916TFV5_9HYPH</name>
<dbReference type="NCBIfam" id="TIGR01549">
    <property type="entry name" value="HAD-SF-IA-v1"/>
    <property type="match status" value="1"/>
</dbReference>
<keyword evidence="6 10" id="KW-0479">Metal-binding</keyword>
<dbReference type="GO" id="GO:0046872">
    <property type="term" value="F:metal ion binding"/>
    <property type="evidence" value="ECO:0007669"/>
    <property type="project" value="UniProtKB-KW"/>
</dbReference>
<dbReference type="GO" id="GO:0005975">
    <property type="term" value="P:carbohydrate metabolic process"/>
    <property type="evidence" value="ECO:0007669"/>
    <property type="project" value="InterPro"/>
</dbReference>
<gene>
    <name evidence="11" type="primary">gph</name>
    <name evidence="11" type="ORF">GCM10011316_12990</name>
</gene>
<dbReference type="GO" id="GO:0005829">
    <property type="term" value="C:cytosol"/>
    <property type="evidence" value="ECO:0007669"/>
    <property type="project" value="TreeGrafter"/>
</dbReference>
<dbReference type="PANTHER" id="PTHR43434:SF1">
    <property type="entry name" value="PHOSPHOGLYCOLATE PHOSPHATASE"/>
    <property type="match status" value="1"/>
</dbReference>
<dbReference type="PANTHER" id="PTHR43434">
    <property type="entry name" value="PHOSPHOGLYCOLATE PHOSPHATASE"/>
    <property type="match status" value="1"/>
</dbReference>
<dbReference type="GO" id="GO:0046295">
    <property type="term" value="P:glycolate biosynthetic process"/>
    <property type="evidence" value="ECO:0007669"/>
    <property type="project" value="UniProtKB-UniRule"/>
</dbReference>
<evidence type="ECO:0000313" key="12">
    <source>
        <dbReference type="Proteomes" id="UP000605148"/>
    </source>
</evidence>